<comment type="caution">
    <text evidence="2">The sequence shown here is derived from an EMBL/GenBank/DDBJ whole genome shotgun (WGS) entry which is preliminary data.</text>
</comment>
<dbReference type="Proteomes" id="UP000612055">
    <property type="component" value="Unassembled WGS sequence"/>
</dbReference>
<name>A0A835YPJ4_9CHLO</name>
<feature type="region of interest" description="Disordered" evidence="1">
    <location>
        <begin position="54"/>
        <end position="75"/>
    </location>
</feature>
<gene>
    <name evidence="2" type="ORF">HYH03_000706</name>
</gene>
<dbReference type="EMBL" id="JAEHOE010000001">
    <property type="protein sequence ID" value="KAG2502220.1"/>
    <property type="molecule type" value="Genomic_DNA"/>
</dbReference>
<feature type="compositionally biased region" description="Gly residues" evidence="1">
    <location>
        <begin position="1073"/>
        <end position="1082"/>
    </location>
</feature>
<feature type="region of interest" description="Disordered" evidence="1">
    <location>
        <begin position="252"/>
        <end position="285"/>
    </location>
</feature>
<feature type="compositionally biased region" description="Polar residues" evidence="1">
    <location>
        <begin position="142"/>
        <end position="152"/>
    </location>
</feature>
<feature type="compositionally biased region" description="Low complexity" evidence="1">
    <location>
        <begin position="214"/>
        <end position="235"/>
    </location>
</feature>
<feature type="region of interest" description="Disordered" evidence="1">
    <location>
        <begin position="1016"/>
        <end position="1087"/>
    </location>
</feature>
<feature type="compositionally biased region" description="Pro residues" evidence="1">
    <location>
        <begin position="157"/>
        <end position="169"/>
    </location>
</feature>
<evidence type="ECO:0000313" key="2">
    <source>
        <dbReference type="EMBL" id="KAG2502220.1"/>
    </source>
</evidence>
<feature type="compositionally biased region" description="Pro residues" evidence="1">
    <location>
        <begin position="190"/>
        <end position="200"/>
    </location>
</feature>
<feature type="region of interest" description="Disordered" evidence="1">
    <location>
        <begin position="130"/>
        <end position="238"/>
    </location>
</feature>
<organism evidence="2 3">
    <name type="scientific">Edaphochlamys debaryana</name>
    <dbReference type="NCBI Taxonomy" id="47281"/>
    <lineage>
        <taxon>Eukaryota</taxon>
        <taxon>Viridiplantae</taxon>
        <taxon>Chlorophyta</taxon>
        <taxon>core chlorophytes</taxon>
        <taxon>Chlorophyceae</taxon>
        <taxon>CS clade</taxon>
        <taxon>Chlamydomonadales</taxon>
        <taxon>Chlamydomonadales incertae sedis</taxon>
        <taxon>Edaphochlamys</taxon>
    </lineage>
</organism>
<reference evidence="2" key="1">
    <citation type="journal article" date="2020" name="bioRxiv">
        <title>Comparative genomics of Chlamydomonas.</title>
        <authorList>
            <person name="Craig R.J."/>
            <person name="Hasan A.R."/>
            <person name="Ness R.W."/>
            <person name="Keightley P.D."/>
        </authorList>
    </citation>
    <scope>NUCLEOTIDE SEQUENCE</scope>
    <source>
        <strain evidence="2">CCAP 11/70</strain>
    </source>
</reference>
<feature type="compositionally biased region" description="Polar residues" evidence="1">
    <location>
        <begin position="54"/>
        <end position="63"/>
    </location>
</feature>
<dbReference type="OrthoDB" id="1896158at2759"/>
<proteinExistence type="predicted"/>
<accession>A0A835YPJ4</accession>
<protein>
    <submittedName>
        <fullName evidence="2">Uncharacterized protein</fullName>
    </submittedName>
</protein>
<dbReference type="PANTHER" id="PTHR31110:SF2">
    <property type="entry name" value="PESTICIDAL CRYSTAL CRY8BA PROTEIN"/>
    <property type="match status" value="1"/>
</dbReference>
<keyword evidence="3" id="KW-1185">Reference proteome</keyword>
<sequence>MNSADDFRRSIEASLPPLTQYGAPSGAPGVYGAFGWGTMFGGMGAHAAPVDSSVRASRASQEASVGFHTPQEPGVDLSASLRNSFTRYHAPPHYRSDTQALRDSFQARLSMDSSAPVDTSLAAYAASGHAAELPPRYPPAPLQSQPPDQGPTQHYPGKPPTAPVAPMPGPGGDATVVVMASPRRMYPNVPEQPAPAPAQPARPQRRRWGDDPAQHANQQQQAPAAAPQPAQAPPQDDGNVRFAEQVTYHYYQSTQQPQQQQQPPQPPPQQPQNTAYPKPYQQQVQPAAVTVGPSGMVQGKVVHMRRTEAWTKYIAYEGCLQVCTSELERGPNANAVHFLTGAFGTLRNDLGIDGLLLTQVTGMPAQSMADGGANDICWDDMEPPEKRLNTVTFANATISSYMRIRCQRLSLPSASVLQKLCCRTRTHMVLPSFSNVTVHLGPSDDSCDPASYSLDGQGAALQHGQAVVFQLDSSGSGSHQAHAQQAVPHPQQLDIHVEGPSGVIATGSVPYRELWRLAMAQREPVDEQRANSVGTAVEVQVTGVGDYQSKVATVTVLVTRVRKDVAGYELAQVAVDGVGVDTVNKNTLRTNACLGYDTALQAALDATGCGRHKLLVEGPWEWLLSNFAAYFGVRAFYCMLAHLRWVLKPGVATISTMCLDVIGNELRPLLEQSALRALTTHEATLLEGVKKAVELLLEVAFENYYALGDDQLREGAETPRGQSAAAAWRPTVLMASFRLFNTMKDVFLPTDQDWLNTRFRLAAKKRWHFLECNCGYDQLRGLGAQQQQPTRQAAPKLGLNANTHDNYYKMAEKMGMAIRSDLEFDIFLQKQPDLLPSALNLPRITAEEYMANFVDILRNMLARCPPLVPSVAAVDLLVATAQLQRYLQETQLYMPRQHPGHLDAMELWRPHVLFWIDNSRRGLCGHCGKLEADAKLSAAHLARVDVAKMPGMIEGIEGAVAPLVHDMLDRTWAELMLYERVVKNWPLFGPHLEAALCDVLRTVQGSLNRICAGASNATMSNTPGMPPLGPGSSPGPMHAAHRRLPSTGPMGSALNNGGPMHGRNPSNPPYGAGSPGMAGRGSPGVPMVPQLGGPGGMGGGMMPGGRNAVLLKEAVLLNSCKVLMVMVPSIEDIISKWCGGHAIAPPGPPSNGVGEGNYGDDDLSPHIGAQFAMVVKELRTDYAEGVASTANRMANHIRATPATNIKAALNQPKPPTEPYAQGGYQQVSQVTQQRDFVEGFMRPILAACDEALQALRAALDPRVFVATGRALWDCMGKDLFEFVHFLQESHDNKGAWRLRQHANLALTQLCDFFRARLAASMEHCIGDRDLDLPINVDKAQKLLAQNTAVVNITLNPI</sequence>
<evidence type="ECO:0000313" key="3">
    <source>
        <dbReference type="Proteomes" id="UP000612055"/>
    </source>
</evidence>
<dbReference type="PANTHER" id="PTHR31110">
    <property type="entry name" value="PESTICIDAL CRYSTAL CRY8BA PROTEIN"/>
    <property type="match status" value="1"/>
</dbReference>
<evidence type="ECO:0000256" key="1">
    <source>
        <dbReference type="SAM" id="MobiDB-lite"/>
    </source>
</evidence>